<dbReference type="EMBL" id="CM007653">
    <property type="protein sequence ID" value="ONI17176.1"/>
    <property type="molecule type" value="Genomic_DNA"/>
</dbReference>
<organism evidence="10 11">
    <name type="scientific">Prunus persica</name>
    <name type="common">Peach</name>
    <name type="synonym">Amygdalus persica</name>
    <dbReference type="NCBI Taxonomy" id="3760"/>
    <lineage>
        <taxon>Eukaryota</taxon>
        <taxon>Viridiplantae</taxon>
        <taxon>Streptophyta</taxon>
        <taxon>Embryophyta</taxon>
        <taxon>Tracheophyta</taxon>
        <taxon>Spermatophyta</taxon>
        <taxon>Magnoliopsida</taxon>
        <taxon>eudicotyledons</taxon>
        <taxon>Gunneridae</taxon>
        <taxon>Pentapetalae</taxon>
        <taxon>rosids</taxon>
        <taxon>fabids</taxon>
        <taxon>Rosales</taxon>
        <taxon>Rosaceae</taxon>
        <taxon>Amygdaloideae</taxon>
        <taxon>Amygdaleae</taxon>
        <taxon>Prunus</taxon>
    </lineage>
</organism>
<evidence type="ECO:0000256" key="8">
    <source>
        <dbReference type="ARBA" id="ARBA00023242"/>
    </source>
</evidence>
<dbReference type="Pfam" id="PF10483">
    <property type="entry name" value="Elong_Iki1"/>
    <property type="match status" value="1"/>
</dbReference>
<dbReference type="GO" id="GO:0002098">
    <property type="term" value="P:tRNA wobble uridine modification"/>
    <property type="evidence" value="ECO:0007669"/>
    <property type="project" value="InterPro"/>
</dbReference>
<dbReference type="STRING" id="3760.M5X5C8"/>
<dbReference type="OMA" id="FQVLDCY"/>
<dbReference type="GO" id="GO:0005634">
    <property type="term" value="C:nucleus"/>
    <property type="evidence" value="ECO:0000318"/>
    <property type="project" value="GO_Central"/>
</dbReference>
<evidence type="ECO:0000256" key="3">
    <source>
        <dbReference type="ARBA" id="ARBA00005043"/>
    </source>
</evidence>
<proteinExistence type="inferred from homology"/>
<dbReference type="AlphaFoldDB" id="M5X5C8"/>
<dbReference type="Gramene" id="ONI17177">
    <property type="protein sequence ID" value="ONI17177"/>
    <property type="gene ID" value="PRUPE_3G142900"/>
</dbReference>
<name>M5X5C8_PRUPE</name>
<evidence type="ECO:0000256" key="7">
    <source>
        <dbReference type="ARBA" id="ARBA00022694"/>
    </source>
</evidence>
<dbReference type="InterPro" id="IPR019519">
    <property type="entry name" value="Elp5"/>
</dbReference>
<comment type="subcellular location">
    <subcellularLocation>
        <location evidence="2">Cytoplasm</location>
    </subcellularLocation>
    <subcellularLocation>
        <location evidence="1">Nucleus</location>
    </subcellularLocation>
</comment>
<feature type="region of interest" description="Disordered" evidence="9">
    <location>
        <begin position="334"/>
        <end position="379"/>
    </location>
</feature>
<dbReference type="Proteomes" id="UP000006882">
    <property type="component" value="Chromosome G3"/>
</dbReference>
<evidence type="ECO:0000256" key="2">
    <source>
        <dbReference type="ARBA" id="ARBA00004496"/>
    </source>
</evidence>
<dbReference type="UniPathway" id="UPA00988"/>
<dbReference type="KEGG" id="pper:18783464"/>
<dbReference type="GO" id="GO:0033588">
    <property type="term" value="C:elongator holoenzyme complex"/>
    <property type="evidence" value="ECO:0000318"/>
    <property type="project" value="GO_Central"/>
</dbReference>
<feature type="compositionally biased region" description="Basic and acidic residues" evidence="9">
    <location>
        <begin position="347"/>
        <end position="361"/>
    </location>
</feature>
<keyword evidence="8" id="KW-0539">Nucleus</keyword>
<comment type="pathway">
    <text evidence="3">tRNA modification; 5-methoxycarbonylmethyl-2-thiouridine-tRNA biosynthesis.</text>
</comment>
<dbReference type="HOGENOM" id="CLU_060854_1_0_1"/>
<reference evidence="10 11" key="1">
    <citation type="journal article" date="2013" name="Nat. Genet.">
        <title>The high-quality draft genome of peach (Prunus persica) identifies unique patterns of genetic diversity, domestication and genome evolution.</title>
        <authorList>
            <consortium name="International Peach Genome Initiative"/>
            <person name="Verde I."/>
            <person name="Abbott A.G."/>
            <person name="Scalabrin S."/>
            <person name="Jung S."/>
            <person name="Shu S."/>
            <person name="Marroni F."/>
            <person name="Zhebentyayeva T."/>
            <person name="Dettori M.T."/>
            <person name="Grimwood J."/>
            <person name="Cattonaro F."/>
            <person name="Zuccolo A."/>
            <person name="Rossini L."/>
            <person name="Jenkins J."/>
            <person name="Vendramin E."/>
            <person name="Meisel L.A."/>
            <person name="Decroocq V."/>
            <person name="Sosinski B."/>
            <person name="Prochnik S."/>
            <person name="Mitros T."/>
            <person name="Policriti A."/>
            <person name="Cipriani G."/>
            <person name="Dondini L."/>
            <person name="Ficklin S."/>
            <person name="Goodstein D.M."/>
            <person name="Xuan P."/>
            <person name="Del Fabbro C."/>
            <person name="Aramini V."/>
            <person name="Copetti D."/>
            <person name="Gonzalez S."/>
            <person name="Horner D.S."/>
            <person name="Falchi R."/>
            <person name="Lucas S."/>
            <person name="Mica E."/>
            <person name="Maldonado J."/>
            <person name="Lazzari B."/>
            <person name="Bielenberg D."/>
            <person name="Pirona R."/>
            <person name="Miculan M."/>
            <person name="Barakat A."/>
            <person name="Testolin R."/>
            <person name="Stella A."/>
            <person name="Tartarini S."/>
            <person name="Tonutti P."/>
            <person name="Arus P."/>
            <person name="Orellana A."/>
            <person name="Wells C."/>
            <person name="Main D."/>
            <person name="Vizzotto G."/>
            <person name="Silva H."/>
            <person name="Salamini F."/>
            <person name="Schmutz J."/>
            <person name="Morgante M."/>
            <person name="Rokhsar D.S."/>
        </authorList>
    </citation>
    <scope>NUCLEOTIDE SEQUENCE [LARGE SCALE GENOMIC DNA]</scope>
    <source>
        <strain evidence="11">cv. Nemared</strain>
    </source>
</reference>
<protein>
    <recommendedName>
        <fullName evidence="5">Elongator complex protein 5</fullName>
    </recommendedName>
</protein>
<dbReference type="EMBL" id="CM007653">
    <property type="protein sequence ID" value="ONI17177.1"/>
    <property type="molecule type" value="Genomic_DNA"/>
</dbReference>
<dbReference type="GO" id="GO:0006400">
    <property type="term" value="P:tRNA modification"/>
    <property type="evidence" value="ECO:0000318"/>
    <property type="project" value="GO_Central"/>
</dbReference>
<evidence type="ECO:0000256" key="5">
    <source>
        <dbReference type="ARBA" id="ARBA00020264"/>
    </source>
</evidence>
<keyword evidence="7" id="KW-0819">tRNA processing</keyword>
<dbReference type="Gramene" id="ONI17176">
    <property type="protein sequence ID" value="ONI17176"/>
    <property type="gene ID" value="PRUPE_3G142900"/>
</dbReference>
<reference evidence="10" key="2">
    <citation type="submission" date="2016-12" db="EMBL/GenBank/DDBJ databases">
        <title>WGS assembly of Prunus persica.</title>
        <authorList>
            <person name="Verde I."/>
            <person name="Jenkins J."/>
            <person name="Dondini L."/>
            <person name="Micali S."/>
            <person name="Pagliarani G."/>
            <person name="Vendramin E."/>
            <person name="Paris R."/>
            <person name="Aramini V."/>
            <person name="Gazza L."/>
            <person name="Rossini L."/>
            <person name="Bassi D."/>
            <person name="Troggio M."/>
            <person name="Shu S."/>
            <person name="Grimwood J.H."/>
            <person name="Tartarini S."/>
            <person name="Dettori M.T."/>
            <person name="Schmutz J."/>
        </authorList>
    </citation>
    <scope>NUCLEOTIDE SEQUENCE</scope>
</reference>
<evidence type="ECO:0000256" key="6">
    <source>
        <dbReference type="ARBA" id="ARBA00022490"/>
    </source>
</evidence>
<evidence type="ECO:0000256" key="9">
    <source>
        <dbReference type="SAM" id="MobiDB-lite"/>
    </source>
</evidence>
<keyword evidence="6" id="KW-0963">Cytoplasm</keyword>
<gene>
    <name evidence="10" type="ORF">PRUPE_3G142900</name>
</gene>
<dbReference type="GO" id="GO:0005829">
    <property type="term" value="C:cytosol"/>
    <property type="evidence" value="ECO:0000318"/>
    <property type="project" value="GO_Central"/>
</dbReference>
<evidence type="ECO:0000256" key="4">
    <source>
        <dbReference type="ARBA" id="ARBA00009567"/>
    </source>
</evidence>
<keyword evidence="11" id="KW-1185">Reference proteome</keyword>
<dbReference type="PANTHER" id="PTHR15641:SF1">
    <property type="entry name" value="ELONGATOR COMPLEX PROTEIN 5"/>
    <property type="match status" value="1"/>
</dbReference>
<evidence type="ECO:0000313" key="10">
    <source>
        <dbReference type="EMBL" id="ONI17177.1"/>
    </source>
</evidence>
<sequence length="379" mass="42173">MAEWVCRALRDGALEGEHAPALTIKDSIATPLGFDAFCHVLSQLSTNISAEKSQSRALVLVAFSRSPSYYVDLLKRRGLDISSSQQWIRILDCYTDPLGWRERLMECGSAKNLSYEASNVASTCRNVKDVDKLFSSVISLGKGLVGQGKVRFSVAIDSVNEMLRHASLSSVAGLLSNLRCCDQISSIFWFLHADLCEEKVTAVIEYMSSMVASIEPLIPFANRHRGNSENLSLVERNFTKGKFHVRCKRRNGRVRVMFEEIHIGQSGIDFTSPSSEDGLVNQVNQGLLPKVQFNLQLSEKERNDRAKVVLPFEHQGNGKPVEIYDGRKSLLDSKNEAAPVSTGNSKINDDSSKGEIIYFRDSDDEMPDSDEDPDDDLDI</sequence>
<evidence type="ECO:0000256" key="1">
    <source>
        <dbReference type="ARBA" id="ARBA00004123"/>
    </source>
</evidence>
<comment type="similarity">
    <text evidence="4">Belongs to the ELP5 family.</text>
</comment>
<accession>M5X5C8</accession>
<dbReference type="eggNOG" id="ENOG502QTQT">
    <property type="taxonomic scope" value="Eukaryota"/>
</dbReference>
<dbReference type="OrthoDB" id="166907at2759"/>
<dbReference type="CDD" id="cd19496">
    <property type="entry name" value="Elp5"/>
    <property type="match status" value="1"/>
</dbReference>
<dbReference type="PANTHER" id="PTHR15641">
    <property type="entry name" value="ELONGATOR COMPLEX PROTEIN 5"/>
    <property type="match status" value="1"/>
</dbReference>
<feature type="compositionally biased region" description="Acidic residues" evidence="9">
    <location>
        <begin position="362"/>
        <end position="379"/>
    </location>
</feature>
<evidence type="ECO:0000313" key="11">
    <source>
        <dbReference type="Proteomes" id="UP000006882"/>
    </source>
</evidence>